<dbReference type="InterPro" id="IPR038097">
    <property type="entry name" value="Ribosomal_eL36_sf"/>
</dbReference>
<dbReference type="GO" id="GO:1990904">
    <property type="term" value="C:ribonucleoprotein complex"/>
    <property type="evidence" value="ECO:0007669"/>
    <property type="project" value="UniProtKB-KW"/>
</dbReference>
<dbReference type="OrthoDB" id="9616667at2759"/>
<evidence type="ECO:0000313" key="8">
    <source>
        <dbReference type="Proteomes" id="UP000283509"/>
    </source>
</evidence>
<dbReference type="Gene3D" id="1.10.10.1760">
    <property type="entry name" value="60S ribosomal protein L36"/>
    <property type="match status" value="1"/>
</dbReference>
<dbReference type="AlphaFoldDB" id="A0A3R7P9J4"/>
<dbReference type="Pfam" id="PF01158">
    <property type="entry name" value="Ribosomal_L36e"/>
    <property type="match status" value="1"/>
</dbReference>
<protein>
    <recommendedName>
        <fullName evidence="5">60S ribosomal protein L36</fullName>
    </recommendedName>
</protein>
<dbReference type="EMBL" id="QCYY01001259">
    <property type="protein sequence ID" value="ROT79315.1"/>
    <property type="molecule type" value="Genomic_DNA"/>
</dbReference>
<name>A0A3R7P9J4_PENVA</name>
<dbReference type="STRING" id="6689.A0A3R7P9J4"/>
<sequence length="124" mass="14123">MPITHSLAVGLNKGHKVAKNTRTARPARNKGRNTKHNKFIRDIVREVTGFAPYEKRTIELLKVSRDKRAMKFLKKRLGCHIRAKKKQNRANADVDIKSRLPGIAASNQPAVRRQVSCFRCHATK</sequence>
<comment type="similarity">
    <text evidence="1 5">Belongs to the eukaryotic ribosomal protein eL36 family.</text>
</comment>
<comment type="subunit">
    <text evidence="2">Component of the large ribosomal subunit.</text>
</comment>
<keyword evidence="4 5" id="KW-0687">Ribonucleoprotein</keyword>
<dbReference type="PANTHER" id="PTHR10114">
    <property type="entry name" value="60S RIBOSOMAL PROTEIN L36"/>
    <property type="match status" value="1"/>
</dbReference>
<dbReference type="FunFam" id="1.10.10.1760:FF:000001">
    <property type="entry name" value="60S ribosomal protein L36"/>
    <property type="match status" value="1"/>
</dbReference>
<dbReference type="GO" id="GO:0005840">
    <property type="term" value="C:ribosome"/>
    <property type="evidence" value="ECO:0007669"/>
    <property type="project" value="UniProtKB-KW"/>
</dbReference>
<dbReference type="GO" id="GO:0006412">
    <property type="term" value="P:translation"/>
    <property type="evidence" value="ECO:0007669"/>
    <property type="project" value="InterPro"/>
</dbReference>
<accession>A0A3R7P9J4</accession>
<evidence type="ECO:0000256" key="6">
    <source>
        <dbReference type="SAM" id="MobiDB-lite"/>
    </source>
</evidence>
<dbReference type="Proteomes" id="UP000283509">
    <property type="component" value="Unassembled WGS sequence"/>
</dbReference>
<evidence type="ECO:0000256" key="3">
    <source>
        <dbReference type="ARBA" id="ARBA00022980"/>
    </source>
</evidence>
<dbReference type="PROSITE" id="PS01190">
    <property type="entry name" value="RIBOSOMAL_L36E"/>
    <property type="match status" value="1"/>
</dbReference>
<feature type="region of interest" description="Disordered" evidence="6">
    <location>
        <begin position="1"/>
        <end position="32"/>
    </location>
</feature>
<dbReference type="InterPro" id="IPR000509">
    <property type="entry name" value="Ribosomal_eL36"/>
</dbReference>
<reference evidence="7 8" key="1">
    <citation type="submission" date="2018-04" db="EMBL/GenBank/DDBJ databases">
        <authorList>
            <person name="Zhang X."/>
            <person name="Yuan J."/>
            <person name="Li F."/>
            <person name="Xiang J."/>
        </authorList>
    </citation>
    <scope>NUCLEOTIDE SEQUENCE [LARGE SCALE GENOMIC DNA]</scope>
    <source>
        <tissue evidence="7">Muscle</tissue>
    </source>
</reference>
<dbReference type="GO" id="GO:0003735">
    <property type="term" value="F:structural constituent of ribosome"/>
    <property type="evidence" value="ECO:0007669"/>
    <property type="project" value="InterPro"/>
</dbReference>
<organism evidence="7 8">
    <name type="scientific">Penaeus vannamei</name>
    <name type="common">Whiteleg shrimp</name>
    <name type="synonym">Litopenaeus vannamei</name>
    <dbReference type="NCBI Taxonomy" id="6689"/>
    <lineage>
        <taxon>Eukaryota</taxon>
        <taxon>Metazoa</taxon>
        <taxon>Ecdysozoa</taxon>
        <taxon>Arthropoda</taxon>
        <taxon>Crustacea</taxon>
        <taxon>Multicrustacea</taxon>
        <taxon>Malacostraca</taxon>
        <taxon>Eumalacostraca</taxon>
        <taxon>Eucarida</taxon>
        <taxon>Decapoda</taxon>
        <taxon>Dendrobranchiata</taxon>
        <taxon>Penaeoidea</taxon>
        <taxon>Penaeidae</taxon>
        <taxon>Penaeus</taxon>
    </lineage>
</organism>
<evidence type="ECO:0000256" key="2">
    <source>
        <dbReference type="ARBA" id="ARBA00011133"/>
    </source>
</evidence>
<reference evidence="7 8" key="2">
    <citation type="submission" date="2019-01" db="EMBL/GenBank/DDBJ databases">
        <title>The decoding of complex shrimp genome reveals the adaptation for benthos swimmer, frequently molting mechanism and breeding impact on genome.</title>
        <authorList>
            <person name="Sun Y."/>
            <person name="Gao Y."/>
            <person name="Yu Y."/>
        </authorList>
    </citation>
    <scope>NUCLEOTIDE SEQUENCE [LARGE SCALE GENOMIC DNA]</scope>
    <source>
        <tissue evidence="7">Muscle</tissue>
    </source>
</reference>
<comment type="caution">
    <text evidence="7">The sequence shown here is derived from an EMBL/GenBank/DDBJ whole genome shotgun (WGS) entry which is preliminary data.</text>
</comment>
<proteinExistence type="inferred from homology"/>
<keyword evidence="8" id="KW-1185">Reference proteome</keyword>
<gene>
    <name evidence="7" type="ORF">C7M84_001963</name>
</gene>
<evidence type="ECO:0000256" key="4">
    <source>
        <dbReference type="ARBA" id="ARBA00023274"/>
    </source>
</evidence>
<keyword evidence="3 5" id="KW-0689">Ribosomal protein</keyword>
<evidence type="ECO:0000313" key="7">
    <source>
        <dbReference type="EMBL" id="ROT79315.1"/>
    </source>
</evidence>
<evidence type="ECO:0000256" key="1">
    <source>
        <dbReference type="ARBA" id="ARBA00006509"/>
    </source>
</evidence>
<evidence type="ECO:0000256" key="5">
    <source>
        <dbReference type="RuleBase" id="RU000665"/>
    </source>
</evidence>